<feature type="domain" description="GP-PDE" evidence="8">
    <location>
        <begin position="71"/>
        <end position="409"/>
    </location>
</feature>
<evidence type="ECO:0000313" key="9">
    <source>
        <dbReference type="EMBL" id="GAA0742989.1"/>
    </source>
</evidence>
<organism evidence="9 10">
    <name type="scientific">Ideonella azotifigens</name>
    <dbReference type="NCBI Taxonomy" id="513160"/>
    <lineage>
        <taxon>Bacteria</taxon>
        <taxon>Pseudomonadati</taxon>
        <taxon>Pseudomonadota</taxon>
        <taxon>Betaproteobacteria</taxon>
        <taxon>Burkholderiales</taxon>
        <taxon>Sphaerotilaceae</taxon>
        <taxon>Ideonella</taxon>
    </lineage>
</organism>
<comment type="catalytic activity">
    <reaction evidence="6">
        <text>a sn-glycero-3-phosphodiester + H2O = an alcohol + sn-glycerol 3-phosphate + H(+)</text>
        <dbReference type="Rhea" id="RHEA:12969"/>
        <dbReference type="ChEBI" id="CHEBI:15377"/>
        <dbReference type="ChEBI" id="CHEBI:15378"/>
        <dbReference type="ChEBI" id="CHEBI:30879"/>
        <dbReference type="ChEBI" id="CHEBI:57597"/>
        <dbReference type="ChEBI" id="CHEBI:83408"/>
        <dbReference type="EC" id="3.1.4.46"/>
    </reaction>
</comment>
<keyword evidence="5" id="KW-0378">Hydrolase</keyword>
<dbReference type="InterPro" id="IPR017946">
    <property type="entry name" value="PLC-like_Pdiesterase_TIM-brl"/>
</dbReference>
<evidence type="ECO:0000256" key="5">
    <source>
        <dbReference type="ARBA" id="ARBA00022801"/>
    </source>
</evidence>
<dbReference type="Proteomes" id="UP001500279">
    <property type="component" value="Unassembled WGS sequence"/>
</dbReference>
<dbReference type="PANTHER" id="PTHR43620:SF7">
    <property type="entry name" value="GLYCEROPHOSPHODIESTER PHOSPHODIESTERASE GDPD5-RELATED"/>
    <property type="match status" value="1"/>
</dbReference>
<feature type="chain" id="PRO_5045632856" description="glycerophosphodiester phosphodiesterase" evidence="7">
    <location>
        <begin position="29"/>
        <end position="414"/>
    </location>
</feature>
<dbReference type="SUPFAM" id="SSF51695">
    <property type="entry name" value="PLC-like phosphodiesterases"/>
    <property type="match status" value="1"/>
</dbReference>
<name>A0ABP3UUX4_9BURK</name>
<reference evidence="10" key="1">
    <citation type="journal article" date="2019" name="Int. J. Syst. Evol. Microbiol.">
        <title>The Global Catalogue of Microorganisms (GCM) 10K type strain sequencing project: providing services to taxonomists for standard genome sequencing and annotation.</title>
        <authorList>
            <consortium name="The Broad Institute Genomics Platform"/>
            <consortium name="The Broad Institute Genome Sequencing Center for Infectious Disease"/>
            <person name="Wu L."/>
            <person name="Ma J."/>
        </authorList>
    </citation>
    <scope>NUCLEOTIDE SEQUENCE [LARGE SCALE GENOMIC DNA]</scope>
    <source>
        <strain evidence="10">JCM 15503</strain>
    </source>
</reference>
<keyword evidence="3 7" id="KW-0732">Signal</keyword>
<comment type="similarity">
    <text evidence="1">Belongs to the glycerophosphoryl diester phosphodiesterase family.</text>
</comment>
<evidence type="ECO:0000256" key="4">
    <source>
        <dbReference type="ARBA" id="ARBA00022798"/>
    </source>
</evidence>
<sequence length="414" mass="44786">MTHVLRQAALMLAGGLALSLAQLPSAHAGKVQPVTTYQLGVRPMYLVDQVPDKDLKQRLKACENIPATKSQFSISHRGAAMQFPEHTKEGYMAAARQGAGVIECDVTFTKDRELVCRHSQCDLAQTTNILSIPDLAAKCSVPFSPADPATGKQATATCCTSDLSVSEFKRLMGKMEGANPNATSVAEYMKGTPNWRTDAYAATGTLMTLAEAIELFKQLKVDMTPELKAASVPMPYQGDYTQEKYAQAMIDAFKNAGVPAKRVWAQSFNINDNYYWLQHEPDFGKQSVALIPVDTPDQVPAAKALLPEMAAKGVKIVAPPIWALLALDKKGKMVGSDYAYAARNAGMNIISWSLERSGPLTDGGGYYFQSVTPAVKGPGDYYTALDVLANDVGIIGMFSDWPATVTYYANCTGR</sequence>
<evidence type="ECO:0000313" key="10">
    <source>
        <dbReference type="Proteomes" id="UP001500279"/>
    </source>
</evidence>
<feature type="signal peptide" evidence="7">
    <location>
        <begin position="1"/>
        <end position="28"/>
    </location>
</feature>
<evidence type="ECO:0000256" key="1">
    <source>
        <dbReference type="ARBA" id="ARBA00007277"/>
    </source>
</evidence>
<dbReference type="Gene3D" id="3.20.20.190">
    <property type="entry name" value="Phosphatidylinositol (PI) phosphodiesterase"/>
    <property type="match status" value="1"/>
</dbReference>
<dbReference type="PANTHER" id="PTHR43620">
    <property type="entry name" value="GLYCEROPHOSPHORYL DIESTER PHOSPHODIESTERASE"/>
    <property type="match status" value="1"/>
</dbReference>
<evidence type="ECO:0000259" key="8">
    <source>
        <dbReference type="PROSITE" id="PS51704"/>
    </source>
</evidence>
<accession>A0ABP3UUX4</accession>
<dbReference type="EMBL" id="BAAAEW010000004">
    <property type="protein sequence ID" value="GAA0742989.1"/>
    <property type="molecule type" value="Genomic_DNA"/>
</dbReference>
<dbReference type="RefSeq" id="WP_141290411.1">
    <property type="nucleotide sequence ID" value="NZ_BAAAEW010000004.1"/>
</dbReference>
<dbReference type="Pfam" id="PF03009">
    <property type="entry name" value="GDPD"/>
    <property type="match status" value="1"/>
</dbReference>
<keyword evidence="4" id="KW-0319">Glycerol metabolism</keyword>
<protein>
    <recommendedName>
        <fullName evidence="2">glycerophosphodiester phosphodiesterase</fullName>
        <ecNumber evidence="2">3.1.4.46</ecNumber>
    </recommendedName>
</protein>
<dbReference type="EC" id="3.1.4.46" evidence="2"/>
<evidence type="ECO:0000256" key="2">
    <source>
        <dbReference type="ARBA" id="ARBA00012247"/>
    </source>
</evidence>
<evidence type="ECO:0000256" key="7">
    <source>
        <dbReference type="SAM" id="SignalP"/>
    </source>
</evidence>
<gene>
    <name evidence="9" type="ORF">GCM10009107_07060</name>
</gene>
<evidence type="ECO:0000256" key="3">
    <source>
        <dbReference type="ARBA" id="ARBA00022729"/>
    </source>
</evidence>
<comment type="caution">
    <text evidence="9">The sequence shown here is derived from an EMBL/GenBank/DDBJ whole genome shotgun (WGS) entry which is preliminary data.</text>
</comment>
<keyword evidence="10" id="KW-1185">Reference proteome</keyword>
<dbReference type="InterPro" id="IPR030395">
    <property type="entry name" value="GP_PDE_dom"/>
</dbReference>
<dbReference type="CDD" id="cd08560">
    <property type="entry name" value="GDPD_EcGlpQ_like_1"/>
    <property type="match status" value="1"/>
</dbReference>
<proteinExistence type="inferred from homology"/>
<evidence type="ECO:0000256" key="6">
    <source>
        <dbReference type="ARBA" id="ARBA00047512"/>
    </source>
</evidence>
<dbReference type="PROSITE" id="PS51704">
    <property type="entry name" value="GP_PDE"/>
    <property type="match status" value="1"/>
</dbReference>